<dbReference type="AlphaFoldDB" id="A0A7Y7XFJ3"/>
<dbReference type="Proteomes" id="UP000539985">
    <property type="component" value="Unassembled WGS sequence"/>
</dbReference>
<organism evidence="2 3">
    <name type="scientific">Pseudomonas gingeri</name>
    <dbReference type="NCBI Taxonomy" id="117681"/>
    <lineage>
        <taxon>Bacteria</taxon>
        <taxon>Pseudomonadati</taxon>
        <taxon>Pseudomonadota</taxon>
        <taxon>Gammaproteobacteria</taxon>
        <taxon>Pseudomonadales</taxon>
        <taxon>Pseudomonadaceae</taxon>
        <taxon>Pseudomonas</taxon>
    </lineage>
</organism>
<comment type="caution">
    <text evidence="2">The sequence shown here is derived from an EMBL/GenBank/DDBJ whole genome shotgun (WGS) entry which is preliminary data.</text>
</comment>
<dbReference type="EMBL" id="JACAQB010000018">
    <property type="protein sequence ID" value="NWB98978.1"/>
    <property type="molecule type" value="Genomic_DNA"/>
</dbReference>
<evidence type="ECO:0000313" key="3">
    <source>
        <dbReference type="Proteomes" id="UP000539985"/>
    </source>
</evidence>
<reference evidence="2 3" key="1">
    <citation type="submission" date="2020-04" db="EMBL/GenBank/DDBJ databases">
        <title>Molecular characterization of pseudomonads from Agaricus bisporus reveal novel blotch 2 pathogens in Western Europe.</title>
        <authorList>
            <person name="Taparia T."/>
            <person name="Krijger M."/>
            <person name="Haynes E."/>
            <person name="Elpinstone J.G."/>
            <person name="Noble R."/>
            <person name="Van Der Wolf J."/>
        </authorList>
    </citation>
    <scope>NUCLEOTIDE SEQUENCE [LARGE SCALE GENOMIC DNA]</scope>
    <source>
        <strain evidence="2 3">H7001</strain>
    </source>
</reference>
<dbReference type="RefSeq" id="WP_177104685.1">
    <property type="nucleotide sequence ID" value="NZ_JACAQB010000018.1"/>
</dbReference>
<evidence type="ECO:0000313" key="2">
    <source>
        <dbReference type="EMBL" id="NWB98978.1"/>
    </source>
</evidence>
<keyword evidence="1" id="KW-1133">Transmembrane helix</keyword>
<accession>A0A7Y7XFJ3</accession>
<feature type="transmembrane region" description="Helical" evidence="1">
    <location>
        <begin position="9"/>
        <end position="26"/>
    </location>
</feature>
<keyword evidence="1" id="KW-0472">Membrane</keyword>
<name>A0A7Y7XFJ3_9PSED</name>
<proteinExistence type="predicted"/>
<protein>
    <submittedName>
        <fullName evidence="2">Uncharacterized protein</fullName>
    </submittedName>
</protein>
<sequence>MFDELITKVIFHAICFPVGWPIVKLLTRGKYPTKGSWFAETPEAQWTAGVGLAVLVIAMMAVLKQFAFP</sequence>
<feature type="transmembrane region" description="Helical" evidence="1">
    <location>
        <begin position="46"/>
        <end position="63"/>
    </location>
</feature>
<keyword evidence="1" id="KW-0812">Transmembrane</keyword>
<gene>
    <name evidence="2" type="ORF">HX882_24090</name>
</gene>
<evidence type="ECO:0000256" key="1">
    <source>
        <dbReference type="SAM" id="Phobius"/>
    </source>
</evidence>